<accession>T1JTQ3</accession>
<dbReference type="AlphaFoldDB" id="T1JTQ3"/>
<dbReference type="EnsemblMetazoa" id="tetur01g15010.1">
    <property type="protein sequence ID" value="tetur01g15010.1"/>
    <property type="gene ID" value="tetur01g15010"/>
</dbReference>
<feature type="transmembrane region" description="Helical" evidence="1">
    <location>
        <begin position="398"/>
        <end position="421"/>
    </location>
</feature>
<keyword evidence="1" id="KW-0812">Transmembrane</keyword>
<dbReference type="Proteomes" id="UP000015104">
    <property type="component" value="Unassembled WGS sequence"/>
</dbReference>
<reference evidence="4" key="1">
    <citation type="submission" date="2011-08" db="EMBL/GenBank/DDBJ databases">
        <authorList>
            <person name="Rombauts S."/>
        </authorList>
    </citation>
    <scope>NUCLEOTIDE SEQUENCE</scope>
    <source>
        <strain evidence="4">London</strain>
    </source>
</reference>
<dbReference type="HOGENOM" id="CLU_038098_0_0_1"/>
<evidence type="ECO:0000313" key="3">
    <source>
        <dbReference type="EnsemblMetazoa" id="tetur01g15010.1"/>
    </source>
</evidence>
<sequence>MPYSYNDRLKESIVNTGTISASRIVNIDVFFNQNETTAYVTFNNLPPLKNVFRNESISVAKKVLKKSLEVSVGSSDECLHLYTKRATTFEGVAFCENKICASIDKINDLVEDKVDGYDCEIFYVPLKNLNRYDRELSSDAIQSGLISRGLSFSLYNGASLAQYTIASITKVSNEIEKLFSPLYTGYKLPGTNIKVQLVREAKIWVIAIMLVPSLMDVKHSQRDLVHNYNPIFNRRYKDSGSIVADTHLDNCALLCHQSSECYSFQFCQGQCSFAGIYTDSATEYHQNCSVYIPKVSDKFIYTGHKIVSETHHTELNLTMDQCAALCDAWKAGNEPCLSFNYCPEGKTESVCSLSKSSAKNPSTRSVVSEKCTNYEYKDAEKLDSNPKMDQVKGTSGEAALGIITLFMMVGLVAGITTPIAYRKIKTFKILDTSFKIDHSLDEE</sequence>
<dbReference type="SUPFAM" id="SSF57414">
    <property type="entry name" value="Hairpin loop containing domain-like"/>
    <property type="match status" value="1"/>
</dbReference>
<reference evidence="3" key="2">
    <citation type="submission" date="2015-06" db="UniProtKB">
        <authorList>
            <consortium name="EnsemblMetazoa"/>
        </authorList>
    </citation>
    <scope>IDENTIFICATION</scope>
</reference>
<dbReference type="SMART" id="SM00473">
    <property type="entry name" value="PAN_AP"/>
    <property type="match status" value="1"/>
</dbReference>
<protein>
    <recommendedName>
        <fullName evidence="2">Apple domain-containing protein</fullName>
    </recommendedName>
</protein>
<dbReference type="Gene3D" id="3.50.4.10">
    <property type="entry name" value="Hepatocyte Growth Factor"/>
    <property type="match status" value="1"/>
</dbReference>
<keyword evidence="1" id="KW-0472">Membrane</keyword>
<organism evidence="3 4">
    <name type="scientific">Tetranychus urticae</name>
    <name type="common">Two-spotted spider mite</name>
    <dbReference type="NCBI Taxonomy" id="32264"/>
    <lineage>
        <taxon>Eukaryota</taxon>
        <taxon>Metazoa</taxon>
        <taxon>Ecdysozoa</taxon>
        <taxon>Arthropoda</taxon>
        <taxon>Chelicerata</taxon>
        <taxon>Arachnida</taxon>
        <taxon>Acari</taxon>
        <taxon>Acariformes</taxon>
        <taxon>Trombidiformes</taxon>
        <taxon>Prostigmata</taxon>
        <taxon>Eleutherengona</taxon>
        <taxon>Raphignathae</taxon>
        <taxon>Tetranychoidea</taxon>
        <taxon>Tetranychidae</taxon>
        <taxon>Tetranychus</taxon>
    </lineage>
</organism>
<dbReference type="EMBL" id="CAEY01000482">
    <property type="status" value="NOT_ANNOTATED_CDS"/>
    <property type="molecule type" value="Genomic_DNA"/>
</dbReference>
<name>T1JTQ3_TETUR</name>
<proteinExistence type="predicted"/>
<keyword evidence="4" id="KW-1185">Reference proteome</keyword>
<evidence type="ECO:0000313" key="4">
    <source>
        <dbReference type="Proteomes" id="UP000015104"/>
    </source>
</evidence>
<keyword evidence="1" id="KW-1133">Transmembrane helix</keyword>
<evidence type="ECO:0000259" key="2">
    <source>
        <dbReference type="SMART" id="SM00473"/>
    </source>
</evidence>
<evidence type="ECO:0000256" key="1">
    <source>
        <dbReference type="SAM" id="Phobius"/>
    </source>
</evidence>
<dbReference type="InterPro" id="IPR003609">
    <property type="entry name" value="Pan_app"/>
</dbReference>
<feature type="domain" description="Apple" evidence="2">
    <location>
        <begin position="294"/>
        <end position="377"/>
    </location>
</feature>
<dbReference type="Pfam" id="PF00024">
    <property type="entry name" value="PAN_1"/>
    <property type="match status" value="1"/>
</dbReference>